<comment type="caution">
    <text evidence="1">The sequence shown here is derived from an EMBL/GenBank/DDBJ whole genome shotgun (WGS) entry which is preliminary data.</text>
</comment>
<evidence type="ECO:0000313" key="1">
    <source>
        <dbReference type="EMBL" id="MBH0231326.1"/>
    </source>
</evidence>
<accession>A0A931HXZ7</accession>
<sequence length="154" mass="17000">MKKFSIWMGIGLLIIGTYVLITAMTDSEGPVEPPSPEVSVGEVNIPTTQGSYCWKGDSQGKCVDKAYASEIEMGMNHEPTEIAPGQKVNISFVQDPIEGSIEVKQWNDVDPPKDMDLIDSKITVPEQEGVYVYHIIAEWERGDGSYAFSVEVKD</sequence>
<proteinExistence type="predicted"/>
<gene>
    <name evidence="1" type="ORF">H0267_13945</name>
</gene>
<evidence type="ECO:0000313" key="2">
    <source>
        <dbReference type="Proteomes" id="UP000614490"/>
    </source>
</evidence>
<keyword evidence="2" id="KW-1185">Reference proteome</keyword>
<dbReference type="EMBL" id="JADZSC010000003">
    <property type="protein sequence ID" value="MBH0231326.1"/>
    <property type="molecule type" value="Genomic_DNA"/>
</dbReference>
<dbReference type="RefSeq" id="WP_197317953.1">
    <property type="nucleotide sequence ID" value="NZ_JADZSC010000003.1"/>
</dbReference>
<dbReference type="Proteomes" id="UP000614490">
    <property type="component" value="Unassembled WGS sequence"/>
</dbReference>
<protein>
    <submittedName>
        <fullName evidence="1">Uncharacterized protein</fullName>
    </submittedName>
</protein>
<organism evidence="1 2">
    <name type="scientific">Halobacillus yeomjeoni</name>
    <dbReference type="NCBI Taxonomy" id="311194"/>
    <lineage>
        <taxon>Bacteria</taxon>
        <taxon>Bacillati</taxon>
        <taxon>Bacillota</taxon>
        <taxon>Bacilli</taxon>
        <taxon>Bacillales</taxon>
        <taxon>Bacillaceae</taxon>
        <taxon>Halobacillus</taxon>
    </lineage>
</organism>
<reference evidence="1 2" key="1">
    <citation type="journal article" date="2005" name="Int. J. Syst. Evol. Microbiol.">
        <title>Halobacillus yeomjeoni sp. nov., isolated from a marine solar saltern in Korea.</title>
        <authorList>
            <person name="Yoon J.H."/>
            <person name="Kang S.J."/>
            <person name="Lee C.H."/>
            <person name="Oh H.W."/>
            <person name="Oh T.K."/>
        </authorList>
    </citation>
    <scope>NUCLEOTIDE SEQUENCE [LARGE SCALE GENOMIC DNA]</scope>
    <source>
        <strain evidence="1 2">KCTC 3957</strain>
    </source>
</reference>
<name>A0A931HXZ7_9BACI</name>
<dbReference type="AlphaFoldDB" id="A0A931HXZ7"/>